<evidence type="ECO:0000313" key="3">
    <source>
        <dbReference type="Proteomes" id="UP000187059"/>
    </source>
</evidence>
<gene>
    <name evidence="2" type="ORF">Ga0080574_TMP395</name>
</gene>
<dbReference type="EMBL" id="CP015091">
    <property type="protein sequence ID" value="APZ50729.1"/>
    <property type="molecule type" value="Genomic_DNA"/>
</dbReference>
<evidence type="ECO:0000256" key="1">
    <source>
        <dbReference type="SAM" id="MobiDB-lite"/>
    </source>
</evidence>
<feature type="region of interest" description="Disordered" evidence="1">
    <location>
        <begin position="1"/>
        <end position="26"/>
    </location>
</feature>
<geneLocation type="plasmid" evidence="3">
    <name>ppaby1</name>
</geneLocation>
<dbReference type="Proteomes" id="UP000187059">
    <property type="component" value="Plasmid pPABY1"/>
</dbReference>
<keyword evidence="3" id="KW-1185">Reference proteome</keyword>
<accession>A0A1P8UMV3</accession>
<protein>
    <submittedName>
        <fullName evidence="2">Uncharacterized protein</fullName>
    </submittedName>
</protein>
<evidence type="ECO:0000313" key="2">
    <source>
        <dbReference type="EMBL" id="APZ50729.1"/>
    </source>
</evidence>
<reference evidence="2 3" key="1">
    <citation type="submission" date="2016-04" db="EMBL/GenBank/DDBJ databases">
        <title>Deep-sea bacteria in the southern Pacific.</title>
        <authorList>
            <person name="Tang K."/>
        </authorList>
    </citation>
    <scope>NUCLEOTIDE SEQUENCE [LARGE SCALE GENOMIC DNA]</scope>
    <source>
        <strain evidence="2 3">JLT2014</strain>
        <plasmid evidence="3">ppaby1</plasmid>
    </source>
</reference>
<keyword evidence="2" id="KW-0614">Plasmid</keyword>
<proteinExistence type="predicted"/>
<organism evidence="2 3">
    <name type="scientific">Salipiger abyssi</name>
    <dbReference type="NCBI Taxonomy" id="1250539"/>
    <lineage>
        <taxon>Bacteria</taxon>
        <taxon>Pseudomonadati</taxon>
        <taxon>Pseudomonadota</taxon>
        <taxon>Alphaproteobacteria</taxon>
        <taxon>Rhodobacterales</taxon>
        <taxon>Roseobacteraceae</taxon>
        <taxon>Salipiger</taxon>
    </lineage>
</organism>
<dbReference type="KEGG" id="paby:Ga0080574_TMP395"/>
<dbReference type="AlphaFoldDB" id="A0A1P8UMV3"/>
<name>A0A1P8UMV3_9RHOB</name>
<sequence length="64" mass="6867">MGGDMRHGIPPRFFRSAPAPHAAPFRPGRCRLKERIAALNTKPESHPAPGANPVRLSTLAAGWA</sequence>